<dbReference type="InterPro" id="IPR000192">
    <property type="entry name" value="Aminotrans_V_dom"/>
</dbReference>
<dbReference type="KEGG" id="pdio:PDMSB3_2865"/>
<comment type="function">
    <text evidence="13">Master enzyme that delivers sulfur to a number of partners involved in Fe-S cluster assembly, tRNA modification or cofactor biosynthesis. Catalyzes the removal of elemental sulfur atoms from cysteine to produce alanine. Functions as a sulfur delivery protein for Fe-S cluster synthesis onto IscU, an Fe-S scaffold assembly protein, as well as other S acceptor proteins.</text>
</comment>
<evidence type="ECO:0000256" key="1">
    <source>
        <dbReference type="ARBA" id="ARBA00001933"/>
    </source>
</evidence>
<keyword evidence="17" id="KW-1185">Reference proteome</keyword>
<dbReference type="InterPro" id="IPR015421">
    <property type="entry name" value="PyrdxlP-dep_Trfase_major"/>
</dbReference>
<organism evidence="16 17">
    <name type="scientific">Paraburkholderia dioscoreae</name>
    <dbReference type="NCBI Taxonomy" id="2604047"/>
    <lineage>
        <taxon>Bacteria</taxon>
        <taxon>Pseudomonadati</taxon>
        <taxon>Pseudomonadota</taxon>
        <taxon>Betaproteobacteria</taxon>
        <taxon>Burkholderiales</taxon>
        <taxon>Burkholderiaceae</taxon>
        <taxon>Paraburkholderia</taxon>
    </lineage>
</organism>
<evidence type="ECO:0000256" key="7">
    <source>
        <dbReference type="ARBA" id="ARBA00022723"/>
    </source>
</evidence>
<keyword evidence="10 13" id="KW-0411">Iron-sulfur</keyword>
<comment type="similarity">
    <text evidence="3 13">Belongs to the class-V pyridoxal-phosphate-dependent aminotransferase family. NifS/IscS subfamily.</text>
</comment>
<dbReference type="RefSeq" id="WP_007181284.1">
    <property type="nucleotide sequence ID" value="NZ_LR699553.1"/>
</dbReference>
<keyword evidence="6 13" id="KW-0001">2Fe-2S</keyword>
<evidence type="ECO:0000256" key="3">
    <source>
        <dbReference type="ARBA" id="ARBA00006490"/>
    </source>
</evidence>
<proteinExistence type="inferred from homology"/>
<sequence length="407" mass="45592">MNNDTLHLPIYMDYSATTPIDPRVVDKMIPYLREQFGNPASRSHSYGWDAERAVEEARENVAALVNADPREIIWTSGATESDNLALKGAAHFYKSKGKHIVTVKTEHKAVLDTCRELEREGFEVTYLDVKDDGLLDLEKFKAALRPDTILVSVMSVNNEIGVIQDIEAIGEITREKGIIFHVDAAQATGKIAIDLQKLKVDLMSFSAHKTYGPKGIGALYVRRKPRIRIEAQMHGGGHERGMRSGTLATHQIVGMGEAFRIAREEMATENERIRMLRDRLLRGLSEMEEVYVNGDMEKRVPHNLNISFNFVEGESLIMAVKDVAVSSGSACTSASLEPSYVLRALGRNDELAHSSIRFTVGRFTTEQDVDYVINLLKTKISKLRDLSPLWEMHKDGIDISTIQWAAH</sequence>
<feature type="active site" description="Cysteine persulfide intermediate" evidence="13">
    <location>
        <position position="331"/>
    </location>
</feature>
<dbReference type="PANTHER" id="PTHR11601">
    <property type="entry name" value="CYSTEINE DESULFURYLASE FAMILY MEMBER"/>
    <property type="match status" value="1"/>
</dbReference>
<keyword evidence="13" id="KW-0963">Cytoplasm</keyword>
<dbReference type="Gene3D" id="3.90.1150.10">
    <property type="entry name" value="Aspartate Aminotransferase, domain 1"/>
    <property type="match status" value="1"/>
</dbReference>
<feature type="binding site" evidence="13">
    <location>
        <begin position="206"/>
        <end position="208"/>
    </location>
    <ligand>
        <name>pyridoxal 5'-phosphate</name>
        <dbReference type="ChEBI" id="CHEBI:597326"/>
    </ligand>
</feature>
<dbReference type="GO" id="GO:0046872">
    <property type="term" value="F:metal ion binding"/>
    <property type="evidence" value="ECO:0007669"/>
    <property type="project" value="UniProtKB-KW"/>
</dbReference>
<feature type="binding site" evidence="13">
    <location>
        <position position="158"/>
    </location>
    <ligand>
        <name>pyridoxal 5'-phosphate</name>
        <dbReference type="ChEBI" id="CHEBI:597326"/>
    </ligand>
</feature>
<evidence type="ECO:0000256" key="11">
    <source>
        <dbReference type="ARBA" id="ARBA00050776"/>
    </source>
</evidence>
<dbReference type="NCBIfam" id="TIGR02006">
    <property type="entry name" value="IscS"/>
    <property type="match status" value="1"/>
</dbReference>
<dbReference type="InterPro" id="IPR016454">
    <property type="entry name" value="Cysteine_dSase"/>
</dbReference>
<dbReference type="HAMAP" id="MF_00331">
    <property type="entry name" value="Cys_desulf_IscS"/>
    <property type="match status" value="1"/>
</dbReference>
<keyword evidence="9 13" id="KW-0408">Iron</keyword>
<accession>A0A5Q4YTL1</accession>
<keyword evidence="7 13" id="KW-0479">Metal-binding</keyword>
<evidence type="ECO:0000256" key="10">
    <source>
        <dbReference type="ARBA" id="ARBA00023014"/>
    </source>
</evidence>
<evidence type="ECO:0000256" key="4">
    <source>
        <dbReference type="ARBA" id="ARBA00012239"/>
    </source>
</evidence>
<dbReference type="EC" id="2.8.1.7" evidence="4 13"/>
<dbReference type="PROSITE" id="PS00595">
    <property type="entry name" value="AA_TRANSFER_CLASS_5"/>
    <property type="match status" value="1"/>
</dbReference>
<dbReference type="AlphaFoldDB" id="A0A5Q4YTL1"/>
<dbReference type="GO" id="GO:0030170">
    <property type="term" value="F:pyridoxal phosphate binding"/>
    <property type="evidence" value="ECO:0007669"/>
    <property type="project" value="UniProtKB-UniRule"/>
</dbReference>
<dbReference type="GO" id="GO:0044571">
    <property type="term" value="P:[2Fe-2S] cluster assembly"/>
    <property type="evidence" value="ECO:0007669"/>
    <property type="project" value="UniProtKB-UniRule"/>
</dbReference>
<protein>
    <recommendedName>
        <fullName evidence="12 13">Cysteine desulfurase IscS</fullName>
        <ecNumber evidence="4 13">2.8.1.7</ecNumber>
    </recommendedName>
</protein>
<reference evidence="16 17" key="1">
    <citation type="submission" date="2019-08" db="EMBL/GenBank/DDBJ databases">
        <authorList>
            <person name="Herpell B J."/>
        </authorList>
    </citation>
    <scope>NUCLEOTIDE SEQUENCE [LARGE SCALE GENOMIC DNA]</scope>
    <source>
        <strain evidence="17">Msb3</strain>
    </source>
</reference>
<evidence type="ECO:0000256" key="6">
    <source>
        <dbReference type="ARBA" id="ARBA00022714"/>
    </source>
</evidence>
<evidence type="ECO:0000256" key="12">
    <source>
        <dbReference type="ARBA" id="ARBA00072125"/>
    </source>
</evidence>
<dbReference type="InterPro" id="IPR020578">
    <property type="entry name" value="Aminotrans_V_PyrdxlP_BS"/>
</dbReference>
<evidence type="ECO:0000313" key="16">
    <source>
        <dbReference type="EMBL" id="VVD29321.1"/>
    </source>
</evidence>
<feature type="binding site" description="via persulfide group" evidence="13">
    <location>
        <position position="331"/>
    </location>
    <ligand>
        <name>[2Fe-2S] cluster</name>
        <dbReference type="ChEBI" id="CHEBI:190135"/>
        <note>ligand shared with IscU</note>
    </ligand>
</feature>
<feature type="modified residue" description="N6-(pyridoxal phosphate)lysine" evidence="13">
    <location>
        <position position="209"/>
    </location>
</feature>
<evidence type="ECO:0000256" key="9">
    <source>
        <dbReference type="ARBA" id="ARBA00023004"/>
    </source>
</evidence>
<dbReference type="NCBIfam" id="NF010611">
    <property type="entry name" value="PRK14012.1"/>
    <property type="match status" value="1"/>
</dbReference>
<evidence type="ECO:0000256" key="14">
    <source>
        <dbReference type="RuleBase" id="RU004504"/>
    </source>
</evidence>
<feature type="binding site" evidence="13">
    <location>
        <begin position="78"/>
        <end position="79"/>
    </location>
    <ligand>
        <name>pyridoxal 5'-phosphate</name>
        <dbReference type="ChEBI" id="CHEBI:597326"/>
    </ligand>
</feature>
<name>A0A5Q4YTL1_9BURK</name>
<comment type="cofactor">
    <cofactor evidence="1 13 14">
        <name>pyridoxal 5'-phosphate</name>
        <dbReference type="ChEBI" id="CHEBI:597326"/>
    </cofactor>
</comment>
<keyword evidence="8 13" id="KW-0663">Pyridoxal phosphate</keyword>
<dbReference type="PIRSF" id="PIRSF005572">
    <property type="entry name" value="NifS"/>
    <property type="match status" value="1"/>
</dbReference>
<dbReference type="GO" id="GO:0051537">
    <property type="term" value="F:2 iron, 2 sulfur cluster binding"/>
    <property type="evidence" value="ECO:0007669"/>
    <property type="project" value="UniProtKB-UniRule"/>
</dbReference>
<dbReference type="FunFam" id="3.40.640.10:FF:000003">
    <property type="entry name" value="Cysteine desulfurase IscS"/>
    <property type="match status" value="1"/>
</dbReference>
<dbReference type="PANTHER" id="PTHR11601:SF34">
    <property type="entry name" value="CYSTEINE DESULFURASE"/>
    <property type="match status" value="1"/>
</dbReference>
<dbReference type="InterPro" id="IPR015422">
    <property type="entry name" value="PyrdxlP-dep_Trfase_small"/>
</dbReference>
<keyword evidence="16" id="KW-0456">Lyase</keyword>
<dbReference type="Proteomes" id="UP000325811">
    <property type="component" value="Chromosome I"/>
</dbReference>
<dbReference type="FunFam" id="3.90.1150.10:FF:000002">
    <property type="entry name" value="Cysteine desulfurase IscS"/>
    <property type="match status" value="1"/>
</dbReference>
<dbReference type="SUPFAM" id="SSF53383">
    <property type="entry name" value="PLP-dependent transferases"/>
    <property type="match status" value="1"/>
</dbReference>
<dbReference type="GO" id="GO:0016829">
    <property type="term" value="F:lyase activity"/>
    <property type="evidence" value="ECO:0007669"/>
    <property type="project" value="UniProtKB-KW"/>
</dbReference>
<evidence type="ECO:0000259" key="15">
    <source>
        <dbReference type="Pfam" id="PF00266"/>
    </source>
</evidence>
<comment type="catalytic activity">
    <reaction evidence="11 13">
        <text>(sulfur carrier)-H + L-cysteine = (sulfur carrier)-SH + L-alanine</text>
        <dbReference type="Rhea" id="RHEA:43892"/>
        <dbReference type="Rhea" id="RHEA-COMP:14737"/>
        <dbReference type="Rhea" id="RHEA-COMP:14739"/>
        <dbReference type="ChEBI" id="CHEBI:29917"/>
        <dbReference type="ChEBI" id="CHEBI:35235"/>
        <dbReference type="ChEBI" id="CHEBI:57972"/>
        <dbReference type="ChEBI" id="CHEBI:64428"/>
        <dbReference type="EC" id="2.8.1.7"/>
    </reaction>
</comment>
<dbReference type="GO" id="GO:0031071">
    <property type="term" value="F:cysteine desulfurase activity"/>
    <property type="evidence" value="ECO:0007669"/>
    <property type="project" value="UniProtKB-UniRule"/>
</dbReference>
<evidence type="ECO:0000256" key="13">
    <source>
        <dbReference type="HAMAP-Rule" id="MF_00331"/>
    </source>
</evidence>
<evidence type="ECO:0000256" key="8">
    <source>
        <dbReference type="ARBA" id="ARBA00022898"/>
    </source>
</evidence>
<comment type="subunit">
    <text evidence="13">Homodimer. Forms a heterotetramer with IscU, interacts with other sulfur acceptors.</text>
</comment>
<evidence type="ECO:0000256" key="5">
    <source>
        <dbReference type="ARBA" id="ARBA00022679"/>
    </source>
</evidence>
<dbReference type="InterPro" id="IPR010240">
    <property type="entry name" value="Cys_deSase_IscS"/>
</dbReference>
<comment type="pathway">
    <text evidence="2 13">Cofactor biosynthesis; iron-sulfur cluster biosynthesis.</text>
</comment>
<dbReference type="Gene3D" id="3.40.640.10">
    <property type="entry name" value="Type I PLP-dependent aspartate aminotransferase-like (Major domain)"/>
    <property type="match status" value="1"/>
</dbReference>
<dbReference type="EMBL" id="LR699553">
    <property type="protein sequence ID" value="VVD29321.1"/>
    <property type="molecule type" value="Genomic_DNA"/>
</dbReference>
<feature type="domain" description="Aminotransferase class V" evidence="15">
    <location>
        <begin position="10"/>
        <end position="372"/>
    </location>
</feature>
<keyword evidence="5 13" id="KW-0808">Transferase</keyword>
<gene>
    <name evidence="13 16" type="primary">iscS</name>
    <name evidence="16" type="ORF">PDMSB3_2865</name>
</gene>
<evidence type="ECO:0000256" key="2">
    <source>
        <dbReference type="ARBA" id="ARBA00005151"/>
    </source>
</evidence>
<comment type="subcellular location">
    <subcellularLocation>
        <location evidence="13">Cytoplasm</location>
    </subcellularLocation>
</comment>
<dbReference type="Pfam" id="PF00266">
    <property type="entry name" value="Aminotran_5"/>
    <property type="match status" value="1"/>
</dbReference>
<dbReference type="InterPro" id="IPR015424">
    <property type="entry name" value="PyrdxlP-dep_Trfase"/>
</dbReference>
<dbReference type="GO" id="GO:1990221">
    <property type="term" value="C:L-cysteine desulfurase complex"/>
    <property type="evidence" value="ECO:0007669"/>
    <property type="project" value="UniProtKB-ARBA"/>
</dbReference>
<feature type="binding site" evidence="13">
    <location>
        <position position="246"/>
    </location>
    <ligand>
        <name>pyridoxal 5'-phosphate</name>
        <dbReference type="ChEBI" id="CHEBI:597326"/>
    </ligand>
</feature>
<feature type="binding site" evidence="13">
    <location>
        <position position="186"/>
    </location>
    <ligand>
        <name>pyridoxal 5'-phosphate</name>
        <dbReference type="ChEBI" id="CHEBI:597326"/>
    </ligand>
</feature>
<dbReference type="UniPathway" id="UPA00266"/>
<evidence type="ECO:0000313" key="17">
    <source>
        <dbReference type="Proteomes" id="UP000325811"/>
    </source>
</evidence>